<feature type="transmembrane region" description="Helical" evidence="6">
    <location>
        <begin position="324"/>
        <end position="347"/>
    </location>
</feature>
<gene>
    <name evidence="9" type="ORF">AT9943_LOCUS7014</name>
</gene>
<dbReference type="AlphaFoldDB" id="A0A7G2EAI0"/>
<evidence type="ECO:0000259" key="8">
    <source>
        <dbReference type="Pfam" id="PF09331"/>
    </source>
</evidence>
<dbReference type="PANTHER" id="PTHR17920:SF12">
    <property type="entry name" value="TRANSMEMBRANE_COILED-COIL PROTEIN (DUF726)"/>
    <property type="match status" value="1"/>
</dbReference>
<dbReference type="Pfam" id="PF03384">
    <property type="entry name" value="DUF287"/>
    <property type="match status" value="1"/>
</dbReference>
<name>A0A7G2EAI0_ARATH</name>
<accession>A0A7G2EAI0</accession>
<protein>
    <submittedName>
        <fullName evidence="9">(thale cress) hypothetical protein</fullName>
    </submittedName>
</protein>
<feature type="transmembrane region" description="Helical" evidence="6">
    <location>
        <begin position="296"/>
        <end position="317"/>
    </location>
</feature>
<proteinExistence type="predicted"/>
<keyword evidence="3 6" id="KW-1133">Transmembrane helix</keyword>
<evidence type="ECO:0000259" key="7">
    <source>
        <dbReference type="Pfam" id="PF03384"/>
    </source>
</evidence>
<feature type="transmembrane region" description="Helical" evidence="6">
    <location>
        <begin position="353"/>
        <end position="370"/>
    </location>
</feature>
<comment type="subcellular location">
    <subcellularLocation>
        <location evidence="1">Membrane</location>
        <topology evidence="1">Multi-pass membrane protein</topology>
    </subcellularLocation>
</comment>
<evidence type="ECO:0000313" key="10">
    <source>
        <dbReference type="Proteomes" id="UP000516314"/>
    </source>
</evidence>
<evidence type="ECO:0000256" key="5">
    <source>
        <dbReference type="SAM" id="MobiDB-lite"/>
    </source>
</evidence>
<evidence type="ECO:0000256" key="3">
    <source>
        <dbReference type="ARBA" id="ARBA00022989"/>
    </source>
</evidence>
<dbReference type="GO" id="GO:0016020">
    <property type="term" value="C:membrane"/>
    <property type="evidence" value="ECO:0007669"/>
    <property type="project" value="UniProtKB-SubCell"/>
</dbReference>
<organism evidence="9 10">
    <name type="scientific">Arabidopsis thaliana</name>
    <name type="common">Mouse-ear cress</name>
    <dbReference type="NCBI Taxonomy" id="3702"/>
    <lineage>
        <taxon>Eukaryota</taxon>
        <taxon>Viridiplantae</taxon>
        <taxon>Streptophyta</taxon>
        <taxon>Embryophyta</taxon>
        <taxon>Tracheophyta</taxon>
        <taxon>Spermatophyta</taxon>
        <taxon>Magnoliopsida</taxon>
        <taxon>eudicotyledons</taxon>
        <taxon>Gunneridae</taxon>
        <taxon>Pentapetalae</taxon>
        <taxon>rosids</taxon>
        <taxon>malvids</taxon>
        <taxon>Brassicales</taxon>
        <taxon>Brassicaceae</taxon>
        <taxon>Camelineae</taxon>
        <taxon>Arabidopsis</taxon>
    </lineage>
</organism>
<evidence type="ECO:0000256" key="6">
    <source>
        <dbReference type="SAM" id="Phobius"/>
    </source>
</evidence>
<feature type="region of interest" description="Disordered" evidence="5">
    <location>
        <begin position="978"/>
        <end position="1000"/>
    </location>
</feature>
<feature type="region of interest" description="Disordered" evidence="5">
    <location>
        <begin position="175"/>
        <end position="205"/>
    </location>
</feature>
<dbReference type="Pfam" id="PF09331">
    <property type="entry name" value="DUF1985"/>
    <property type="match status" value="1"/>
</dbReference>
<keyword evidence="2 6" id="KW-0812">Transmembrane</keyword>
<dbReference type="EMBL" id="LR881467">
    <property type="protein sequence ID" value="CAD5318801.1"/>
    <property type="molecule type" value="Genomic_DNA"/>
</dbReference>
<evidence type="ECO:0000256" key="2">
    <source>
        <dbReference type="ARBA" id="ARBA00022692"/>
    </source>
</evidence>
<feature type="region of interest" description="Disordered" evidence="5">
    <location>
        <begin position="635"/>
        <end position="659"/>
    </location>
</feature>
<sequence>MVEASSNLTPSQRYAASALFAIALNQAQIKQTKPLGIPATNQGGGNGEYENFRTGEPISSDSDPISDEADIWVHEVSGLLRPVFRCLQIDSSAWHGLEEIAASTQAKDHIGAFIKLLSEDVSDDDDDSSEMVEKETALAKAADAMDQNIRSSSVSVESKMEKHVEFENECREKYSVPDAQSGAEVKETESHKEGEVSDGGHNPGIVEHEKPVGEVALLSHERKINVLYELLSACLADKHEENEKCTRRRKGYDARHHEAVETMSACSAMALQKSSGNKEEESLSPNSEWAKWKRGGIVGAAALTGGTLMAITGGLAAPAIAAGFGALAPTLGTIVPVIGASGFAAAAEAAGTVAGSVAVAASFGAAGAGLTRTKMARRTGDIEEFEFKAIGENHNQGRLAVEILVAGFVLKEEDFVKPWEGLTGNLERYTVQWESENIIAVSTAIQDWLTSRVAMELMRQGAMRTVLNSLLAAMVWPATILVAADFIDSRWSIAIDRSDKAGKLLAEALRKGLQGNRPVTLVGFSLGARVVFKCLQTLAETEKNAEIVERVMVAGRFINVYATNDWTLGVAFRASLLSQGLAGIQPVCIPGIEDVDVTDMVEGHSSYLWKTQQILERLELDNSYPVLIKMAITRGGGSSSRSERAAKRQKQSNPNHSVFAADVDSDDEHEGDSSTNDHVSDNEEIEMEYDEDSMPLQPESFFFTPKEYVKTMKISTRCSIASTLAVIGQKLNDREKSWFIKNRQFKHIWHMVRSDKNKVQGMLMLLMRTASTEKKRVCWFVVNGVPIRYSMREHALITGLDCHRYESDYKARSFGSYDFVKRVFGTIAVNVKDVEDMFDSMEDECCGDRLKVAVLLFLCKIVRGRRRFNSKQYQERVIGANDSCPLMCKRKFKDNGMTGFPLDEVNRVLGTTKNIISILQPSAGEEDLLLDLMERVEDGDSVDLVADAWNERLDVQQKKIWWEDLYKVDVDSRRSKEVPLSAAEQMEEPQQNVRPTEQMEEDRELLLPYMIKRMVKKAVADAMKDVYLRLEKLENAEPSQSKGKDGEEEGIGEKTDCETGFGCVDYTGHCGDAGLGEDDYRGHGGETRFDRDDIGGVEIRFDGDDIGGGEKAVSESGGEELRTGDGMMKLAAAVETIDGYENVGDVVGETESGFGNRRKAKIDKDEDGS</sequence>
<dbReference type="InterPro" id="IPR015410">
    <property type="entry name" value="DUF1985"/>
</dbReference>
<evidence type="ECO:0000256" key="1">
    <source>
        <dbReference type="ARBA" id="ARBA00004141"/>
    </source>
</evidence>
<evidence type="ECO:0000256" key="4">
    <source>
        <dbReference type="ARBA" id="ARBA00023136"/>
    </source>
</evidence>
<dbReference type="Pfam" id="PF05277">
    <property type="entry name" value="DUF726"/>
    <property type="match status" value="1"/>
</dbReference>
<feature type="domain" description="DUF1985" evidence="8">
    <location>
        <begin position="766"/>
        <end position="867"/>
    </location>
</feature>
<keyword evidence="4 6" id="KW-0472">Membrane</keyword>
<dbReference type="Proteomes" id="UP000516314">
    <property type="component" value="Chromosome 2"/>
</dbReference>
<feature type="transmembrane region" description="Helical" evidence="6">
    <location>
        <begin position="465"/>
        <end position="487"/>
    </location>
</feature>
<feature type="compositionally biased region" description="Basic and acidic residues" evidence="5">
    <location>
        <begin position="184"/>
        <end position="195"/>
    </location>
</feature>
<feature type="domain" description="DUF287" evidence="7">
    <location>
        <begin position="915"/>
        <end position="966"/>
    </location>
</feature>
<evidence type="ECO:0000313" key="9">
    <source>
        <dbReference type="EMBL" id="CAD5318801.1"/>
    </source>
</evidence>
<dbReference type="InterPro" id="IPR005048">
    <property type="entry name" value="DUF287"/>
</dbReference>
<dbReference type="InterPro" id="IPR007941">
    <property type="entry name" value="DUF726"/>
</dbReference>
<dbReference type="PANTHER" id="PTHR17920">
    <property type="entry name" value="TRANSMEMBRANE AND COILED-COIL DOMAIN-CONTAINING PROTEIN 4 TMCO4"/>
    <property type="match status" value="1"/>
</dbReference>
<reference evidence="9 10" key="1">
    <citation type="submission" date="2020-09" db="EMBL/GenBank/DDBJ databases">
        <authorList>
            <person name="Ashkenazy H."/>
        </authorList>
    </citation>
    <scope>NUCLEOTIDE SEQUENCE [LARGE SCALE GENOMIC DNA]</scope>
    <source>
        <strain evidence="10">cv. Cdm-0</strain>
    </source>
</reference>